<dbReference type="CDD" id="cd24152">
    <property type="entry name" value="ASKHA_NBD_ROK-like"/>
    <property type="match status" value="1"/>
</dbReference>
<dbReference type="AlphaFoldDB" id="A0A9X2FMT8"/>
<comment type="similarity">
    <text evidence="1">Belongs to the ROK (NagC/XylR) family.</text>
</comment>
<dbReference type="SUPFAM" id="SSF53067">
    <property type="entry name" value="Actin-like ATPase domain"/>
    <property type="match status" value="1"/>
</dbReference>
<dbReference type="InterPro" id="IPR043129">
    <property type="entry name" value="ATPase_NBD"/>
</dbReference>
<dbReference type="PANTHER" id="PTHR18964:SF170">
    <property type="entry name" value="SUGAR KINASE"/>
    <property type="match status" value="1"/>
</dbReference>
<gene>
    <name evidence="2" type="ORF">LB941_06805</name>
</gene>
<dbReference type="RefSeq" id="WP_253360567.1">
    <property type="nucleotide sequence ID" value="NZ_JAIULA010000011.1"/>
</dbReference>
<name>A0A9X2FMT8_9LACO</name>
<evidence type="ECO:0000313" key="3">
    <source>
        <dbReference type="Proteomes" id="UP001139006"/>
    </source>
</evidence>
<reference evidence="2 3" key="1">
    <citation type="journal article" date="2023" name="Int. J. Syst. Evol. Microbiol.">
        <title>Ligilactobacillus ubinensis sp. nov., a novel species isolated from the wild ferment of a durian fruit (Durio zibethinus).</title>
        <authorList>
            <person name="Heng Y.C."/>
            <person name="Menon N."/>
            <person name="Chen B."/>
            <person name="Loo B.Z.L."/>
            <person name="Wong G.W.J."/>
            <person name="Lim A.C.H."/>
            <person name="Silvaraju S."/>
            <person name="Kittelmann S."/>
        </authorList>
    </citation>
    <scope>NUCLEOTIDE SEQUENCE [LARGE SCALE GENOMIC DNA]</scope>
    <source>
        <strain evidence="2 3">WILCCON 0076</strain>
    </source>
</reference>
<sequence length="307" mass="33241">MAKEYLSIDVGGTNIKYGLLNAAGKIIEHGETTTPTEDLDIFLDVVYKIIEKYLGRIRGVAFSVPGKVDVSKGIVYLGGSLPFLDGICLKDVVNKKHPKLMVSVVNDGKAAAMAEMWLGNLKNIDNGAAIVLGTGVGGGIVVNNRLLQGTNFQAGELSFMLNDITATGFKGMVGMNCSAVGMIEDIATALSLANKKDGRKAFELIKNGNVVAKGIFEEYCRKVALLILNVQTVVDLRRYVLGGGISAQPIVTREINRQYELYLSNNSLVDKTLKKPEIVKAKFENEANLYGALYGLLLKVDEEKIYS</sequence>
<protein>
    <submittedName>
        <fullName evidence="2">ROK family protein</fullName>
    </submittedName>
</protein>
<comment type="caution">
    <text evidence="2">The sequence shown here is derived from an EMBL/GenBank/DDBJ whole genome shotgun (WGS) entry which is preliminary data.</text>
</comment>
<dbReference type="InterPro" id="IPR000600">
    <property type="entry name" value="ROK"/>
</dbReference>
<evidence type="ECO:0000313" key="2">
    <source>
        <dbReference type="EMBL" id="MCP0887043.1"/>
    </source>
</evidence>
<evidence type="ECO:0000256" key="1">
    <source>
        <dbReference type="ARBA" id="ARBA00006479"/>
    </source>
</evidence>
<dbReference type="Pfam" id="PF00480">
    <property type="entry name" value="ROK"/>
    <property type="match status" value="1"/>
</dbReference>
<keyword evidence="3" id="KW-1185">Reference proteome</keyword>
<dbReference type="PANTHER" id="PTHR18964">
    <property type="entry name" value="ROK (REPRESSOR, ORF, KINASE) FAMILY"/>
    <property type="match status" value="1"/>
</dbReference>
<dbReference type="Proteomes" id="UP001139006">
    <property type="component" value="Unassembled WGS sequence"/>
</dbReference>
<proteinExistence type="inferred from homology"/>
<dbReference type="EMBL" id="JAIULA010000011">
    <property type="protein sequence ID" value="MCP0887043.1"/>
    <property type="molecule type" value="Genomic_DNA"/>
</dbReference>
<organism evidence="2 3">
    <name type="scientific">Ligilactobacillus ubinensis</name>
    <dbReference type="NCBI Taxonomy" id="2876789"/>
    <lineage>
        <taxon>Bacteria</taxon>
        <taxon>Bacillati</taxon>
        <taxon>Bacillota</taxon>
        <taxon>Bacilli</taxon>
        <taxon>Lactobacillales</taxon>
        <taxon>Lactobacillaceae</taxon>
        <taxon>Ligilactobacillus</taxon>
    </lineage>
</organism>
<dbReference type="Gene3D" id="3.30.420.40">
    <property type="match status" value="2"/>
</dbReference>
<accession>A0A9X2FMT8</accession>